<comment type="caution">
    <text evidence="3">The sequence shown here is derived from an EMBL/GenBank/DDBJ whole genome shotgun (WGS) entry which is preliminary data.</text>
</comment>
<dbReference type="Gene3D" id="3.40.50.10320">
    <property type="entry name" value="LmbE-like"/>
    <property type="match status" value="1"/>
</dbReference>
<reference evidence="2" key="4">
    <citation type="submission" date="2024-05" db="EMBL/GenBank/DDBJ databases">
        <authorList>
            <person name="Sun Q."/>
            <person name="Zhou Y."/>
        </authorList>
    </citation>
    <scope>NUCLEOTIDE SEQUENCE</scope>
    <source>
        <strain evidence="2">CGMCC 1.18437</strain>
    </source>
</reference>
<evidence type="ECO:0000313" key="2">
    <source>
        <dbReference type="EMBL" id="GHF33906.1"/>
    </source>
</evidence>
<dbReference type="GO" id="GO:0016811">
    <property type="term" value="F:hydrolase activity, acting on carbon-nitrogen (but not peptide) bonds, in linear amides"/>
    <property type="evidence" value="ECO:0007669"/>
    <property type="project" value="TreeGrafter"/>
</dbReference>
<dbReference type="Proteomes" id="UP000619376">
    <property type="component" value="Unassembled WGS sequence"/>
</dbReference>
<proteinExistence type="predicted"/>
<feature type="transmembrane region" description="Helical" evidence="1">
    <location>
        <begin position="12"/>
        <end position="30"/>
    </location>
</feature>
<reference evidence="2" key="1">
    <citation type="journal article" date="2014" name="Int. J. Syst. Evol. Microbiol.">
        <title>Complete genome of a new Firmicutes species belonging to the dominant human colonic microbiota ('Ruminococcus bicirculans') reveals two chromosomes and a selective capacity to utilize plant glucans.</title>
        <authorList>
            <consortium name="NISC Comparative Sequencing Program"/>
            <person name="Wegmann U."/>
            <person name="Louis P."/>
            <person name="Goesmann A."/>
            <person name="Henrissat B."/>
            <person name="Duncan S.H."/>
            <person name="Flint H.J."/>
        </authorList>
    </citation>
    <scope>NUCLEOTIDE SEQUENCE</scope>
    <source>
        <strain evidence="2">CGMCC 1.18437</strain>
    </source>
</reference>
<evidence type="ECO:0000313" key="3">
    <source>
        <dbReference type="EMBL" id="MBB5374762.1"/>
    </source>
</evidence>
<sequence length="330" mass="36159">MTRLSAPRRSRLWTGAVVLALAALAAWINLPLVSRVFDRSSARVAALPAATPFRAGQRVLMLSPHPDDETLCCAGMIQQAQAAGAQVSIAWMTAGDGFEFDAALTERTLRPGPQNMRALGDTRVGEARRAAAVLGVPAQRTYMLGYPDGGLFRLFTTNFTVPYTAPRTRADAVYVTGALTPDAPFTGQALEADLTRVLDRVQPDVVLAPAPQDFHTDHHTLSYIALQLMSRRHQADRLRYWVVHGGLEWPVPKGLHEALPLTVPPLANRLPWTRVDLTPEQRGRKLEAVRAYRTQTEIEPRFMEAFVRANELLSPEPLPTAGPAADAPPE</sequence>
<dbReference type="EMBL" id="BNAJ01000001">
    <property type="protein sequence ID" value="GHF33906.1"/>
    <property type="molecule type" value="Genomic_DNA"/>
</dbReference>
<evidence type="ECO:0000256" key="1">
    <source>
        <dbReference type="SAM" id="Phobius"/>
    </source>
</evidence>
<dbReference type="Pfam" id="PF02585">
    <property type="entry name" value="PIG-L"/>
    <property type="match status" value="1"/>
</dbReference>
<keyword evidence="1" id="KW-0472">Membrane</keyword>
<organism evidence="3 4">
    <name type="scientific">Deinococcus metalli</name>
    <dbReference type="NCBI Taxonomy" id="1141878"/>
    <lineage>
        <taxon>Bacteria</taxon>
        <taxon>Thermotogati</taxon>
        <taxon>Deinococcota</taxon>
        <taxon>Deinococci</taxon>
        <taxon>Deinococcales</taxon>
        <taxon>Deinococcaceae</taxon>
        <taxon>Deinococcus</taxon>
    </lineage>
</organism>
<dbReference type="InterPro" id="IPR024078">
    <property type="entry name" value="LmbE-like_dom_sf"/>
</dbReference>
<dbReference type="InterPro" id="IPR003737">
    <property type="entry name" value="GlcNAc_PI_deacetylase-related"/>
</dbReference>
<evidence type="ECO:0000313" key="5">
    <source>
        <dbReference type="Proteomes" id="UP000619376"/>
    </source>
</evidence>
<gene>
    <name evidence="2" type="ORF">GCM10017781_08370</name>
    <name evidence="3" type="ORF">HNQ07_000206</name>
</gene>
<reference evidence="5" key="2">
    <citation type="journal article" date="2019" name="Int. J. Syst. Evol. Microbiol.">
        <title>The Global Catalogue of Microorganisms (GCM) 10K type strain sequencing project: providing services to taxonomists for standard genome sequencing and annotation.</title>
        <authorList>
            <consortium name="The Broad Institute Genomics Platform"/>
            <consortium name="The Broad Institute Genome Sequencing Center for Infectious Disease"/>
            <person name="Wu L."/>
            <person name="Ma J."/>
        </authorList>
    </citation>
    <scope>NUCLEOTIDE SEQUENCE [LARGE SCALE GENOMIC DNA]</scope>
    <source>
        <strain evidence="5">CGMCC 1.18437</strain>
    </source>
</reference>
<keyword evidence="5" id="KW-1185">Reference proteome</keyword>
<dbReference type="EMBL" id="JACHFK010000001">
    <property type="protein sequence ID" value="MBB5374762.1"/>
    <property type="molecule type" value="Genomic_DNA"/>
</dbReference>
<keyword evidence="1" id="KW-1133">Transmembrane helix</keyword>
<dbReference type="RefSeq" id="WP_184108969.1">
    <property type="nucleotide sequence ID" value="NZ_BNAJ01000001.1"/>
</dbReference>
<dbReference type="PANTHER" id="PTHR12993">
    <property type="entry name" value="N-ACETYLGLUCOSAMINYL-PHOSPHATIDYLINOSITOL DE-N-ACETYLASE-RELATED"/>
    <property type="match status" value="1"/>
</dbReference>
<dbReference type="PANTHER" id="PTHR12993:SF29">
    <property type="entry name" value="BLR3841 PROTEIN"/>
    <property type="match status" value="1"/>
</dbReference>
<dbReference type="AlphaFoldDB" id="A0A7W8KAP8"/>
<accession>A0A7W8KAP8</accession>
<evidence type="ECO:0000313" key="4">
    <source>
        <dbReference type="Proteomes" id="UP000539473"/>
    </source>
</evidence>
<protein>
    <submittedName>
        <fullName evidence="3">LmbE family N-acetylglucosaminyl deacetylase</fullName>
    </submittedName>
    <submittedName>
        <fullName evidence="2">PIG-L domain-containing protein</fullName>
    </submittedName>
</protein>
<keyword evidence="1" id="KW-0812">Transmembrane</keyword>
<dbReference type="SUPFAM" id="SSF102588">
    <property type="entry name" value="LmbE-like"/>
    <property type="match status" value="1"/>
</dbReference>
<name>A0A7W8KAP8_9DEIO</name>
<dbReference type="Proteomes" id="UP000539473">
    <property type="component" value="Unassembled WGS sequence"/>
</dbReference>
<reference evidence="3 4" key="3">
    <citation type="submission" date="2020-08" db="EMBL/GenBank/DDBJ databases">
        <title>Genomic Encyclopedia of Type Strains, Phase IV (KMG-IV): sequencing the most valuable type-strain genomes for metagenomic binning, comparative biology and taxonomic classification.</title>
        <authorList>
            <person name="Goeker M."/>
        </authorList>
    </citation>
    <scope>NUCLEOTIDE SEQUENCE [LARGE SCALE GENOMIC DNA]</scope>
    <source>
        <strain evidence="3 4">DSM 27521</strain>
    </source>
</reference>